<dbReference type="RefSeq" id="XP_037146488.1">
    <property type="nucleotide sequence ID" value="XM_037290593.1"/>
</dbReference>
<keyword evidence="5 9" id="KW-0698">rRNA processing</keyword>
<keyword evidence="7 9" id="KW-0687">Ribonucleoprotein</keyword>
<reference evidence="11 12" key="1">
    <citation type="submission" date="2020-07" db="EMBL/GenBank/DDBJ databases">
        <title>The yeast mating-type switching endonuclease HO is a domesticated member of an unorthodox homing genetic element family.</title>
        <authorList>
            <person name="Coughlan A.Y."/>
            <person name="Lombardi L."/>
            <person name="Braun-Galleani S."/>
            <person name="Martos A.R."/>
            <person name="Galeote V."/>
            <person name="Bigey F."/>
            <person name="Dequin S."/>
            <person name="Byrne K.P."/>
            <person name="Wolfe K.H."/>
        </authorList>
    </citation>
    <scope>NUCLEOTIDE SEQUENCE [LARGE SCALE GENOMIC DNA]</scope>
    <source>
        <strain evidence="11 12">NRRL Y-6702</strain>
    </source>
</reference>
<comment type="subcellular location">
    <subcellularLocation>
        <location evidence="1 9">Nucleus</location>
        <location evidence="1 9">Nucleolus</location>
    </subcellularLocation>
</comment>
<dbReference type="SUPFAM" id="SSF48371">
    <property type="entry name" value="ARM repeat"/>
    <property type="match status" value="1"/>
</dbReference>
<dbReference type="GO" id="GO:0000462">
    <property type="term" value="P:maturation of SSU-rRNA from tricistronic rRNA transcript (SSU-rRNA, 5.8S rRNA, LSU-rRNA)"/>
    <property type="evidence" value="ECO:0007669"/>
    <property type="project" value="TreeGrafter"/>
</dbReference>
<dbReference type="InterPro" id="IPR056473">
    <property type="entry name" value="HEAT_Utp10/HEAT1"/>
</dbReference>
<evidence type="ECO:0000256" key="2">
    <source>
        <dbReference type="ARBA" id="ARBA00010559"/>
    </source>
</evidence>
<comment type="similarity">
    <text evidence="2 9">Belongs to the HEATR1/UTP10 family.</text>
</comment>
<sequence>MSSLQDQLAQISTNNATVALDRKKRQKLHSASLIYNPKTASTQDYDFIFVNALDSFRELVEVDPKFEIFSKTLFSETSMSIDRNLQSKEEASNLDGIINAYLMLISSRWHLAPTLHATEWLVRRFQIHISNAETFLLSTINYYQTPIFKRILNLIKLPPLFNSLSGFVRSEANPSNMTIVKLFNDMDFLKLYCSYFSKCIKQKATYTNQLLFTSCCIINLIASNCKNETKLNELVPIILEMSAKLLASSSVDCQISAHCILAVFATALPLKKEIIMAAIETILSNLESEKAKKSALVTICKLTQTLKGQGNVDQWPARIYKLFDSRFNIDEFAKFLIKTDCPACDKFTTSYIRSVARYDQTKLTSVVNLLENSKLEKFEVRLIITDLIHLSEILEDKSQLIALFEYFVSRNEDLVLKCIKALNISRELFEIKLTTSLFTKNEEASENDVMKALSIEKVANRNTQSLSFKDFFEKNSTAIYTSDRSLLSESDKSFVRLLPLFVESVSKNFPTGLFLSSFLTTLEAKITFLLRITVSPAAPVALRLLSITQLFKFINQIDRESNVFTLVPCLVCALSDVSRNVRSGVKKLLLQISKRPFTKHYFMVKRLYGEGKEIPMLNPKDVENWLTGFLNEYIVDNCEIANIVIPKKNEKVYLLFWAQQALAMPLPLPKMIMWRTLKEHPTYSGLHCTIFEDFFSTYLNSRTEWKERCKDNKTDFVKFEKTLAELISPKGAPEFIIDFIINALNSNFESLANIVAERLVTIFASLKSNQQLQILQSTLEAAAEGNQCYDVVGTLQSLALSTETFVSILNKNRIHTDSEVAELSKRRRRRSSTNKAVLQKDEVSQLAEIHLRKLAIILEMLDKSKVAGSTTLLSTLLSLLSDLETLERDGGLPVAYAQETLSSCMLNTINSLEENKGTKLKNVRADVVVSAIRSSSSPQVQNKLLLVVGALASLDLETVLHSVMPIFTFMGAHSIRQDDEFTTHVVENTIKTIVPALLAGSGEDISNETEFLLMSFTTALQHVPKHRRVKLYATLVKAFNASTAIAPFLFLILQQYSTSITSFKISEGRSFVEFTKSFLTNFDILEQLNGWNKFLSFFKTLIDIKKDPEQKSGAKPRALFTNGILNLSRTELLTLIRNGFNFIDRCLEETEVGYYDINGSFKVKLYSSLLDTTNEPIFINNVRSSYGQLLQSILSFINSSNESFSLSNSDEMESSSESDNFHEIDEIDDVKNVLFHLLSHILNVLPVEDFVDSVLPLLTDSVNADIRYHLTLVIGTKFDGEGLEAASTASKVVEVLLERISTEKAHSNIVQVLFNTVGSLVAKFGSYLENALLVKALDFATKELDSPEPELLVSSLTVVTSSIEALGPKCIAFYPKIVPPSIKIFALSQLDDIELKEQLQLSILLLFAAMIKRIPSFLMSDLASVLKITFLANEIEPASRLSVISLIIDNIELKEVLKVLYKLWTSSDEVRESSIAVSLFLSALESTVESIDKKSATSQSPIFFKLLLHLFEYRSISSFDNNALNRIEASVYQISNAYVLKLNDKVFRPLFVILLRWTFDAEGVTNRAITEVERLTSFFKFFNKLQENLKGIITSYFTYLIEPVNKLLQRFISRDIVDVNLRRLTLNSLTSSFKYDRDEYWRSTARFELICESLVNQLSNIEDVVGKYLVKSIASLASNNSRVDEHNRFMHKLLMAHMIATCRSSEKLWTIKTFKLIYSKVGESWLSLLPQLVPIIAELLEDDDEEVEHEVRLGLVRVVENVLGEPFDRYLD</sequence>
<dbReference type="InterPro" id="IPR040191">
    <property type="entry name" value="UTP10"/>
</dbReference>
<evidence type="ECO:0000313" key="11">
    <source>
        <dbReference type="EMBL" id="QLG74763.1"/>
    </source>
</evidence>
<keyword evidence="12" id="KW-1185">Reference proteome</keyword>
<dbReference type="Pfam" id="PF23243">
    <property type="entry name" value="HEAT_HEATR1"/>
    <property type="match status" value="1"/>
</dbReference>
<evidence type="ECO:0000256" key="5">
    <source>
        <dbReference type="ARBA" id="ARBA00022552"/>
    </source>
</evidence>
<evidence type="ECO:0000256" key="3">
    <source>
        <dbReference type="ARBA" id="ARBA00015399"/>
    </source>
</evidence>
<dbReference type="FunFam" id="1.25.10.10:FF:000530">
    <property type="entry name" value="UTP10p Nucleolar protein"/>
    <property type="match status" value="1"/>
</dbReference>
<dbReference type="Pfam" id="PF12397">
    <property type="entry name" value="U3snoRNP10"/>
    <property type="match status" value="1"/>
</dbReference>
<dbReference type="Proteomes" id="UP000509704">
    <property type="component" value="Chromosome 8"/>
</dbReference>
<dbReference type="KEGG" id="zmk:HG535_0H00890"/>
<dbReference type="InterPro" id="IPR016024">
    <property type="entry name" value="ARM-type_fold"/>
</dbReference>
<proteinExistence type="inferred from homology"/>
<evidence type="ECO:0000256" key="6">
    <source>
        <dbReference type="ARBA" id="ARBA00023242"/>
    </source>
</evidence>
<protein>
    <recommendedName>
        <fullName evidence="3 9">U3 small nucleolar RNA-associated protein 10</fullName>
    </recommendedName>
</protein>
<evidence type="ECO:0000256" key="1">
    <source>
        <dbReference type="ARBA" id="ARBA00004604"/>
    </source>
</evidence>
<gene>
    <name evidence="11" type="ORF">HG535_0H00890</name>
</gene>
<evidence type="ECO:0000313" key="12">
    <source>
        <dbReference type="Proteomes" id="UP000509704"/>
    </source>
</evidence>
<dbReference type="InterPro" id="IPR012954">
    <property type="entry name" value="BP28_C_dom"/>
</dbReference>
<feature type="repeat" description="HEAT" evidence="8">
    <location>
        <begin position="1732"/>
        <end position="1770"/>
    </location>
</feature>
<dbReference type="GO" id="GO:0030686">
    <property type="term" value="C:90S preribosome"/>
    <property type="evidence" value="ECO:0007669"/>
    <property type="project" value="TreeGrafter"/>
</dbReference>
<keyword evidence="4 9" id="KW-0690">Ribosome biogenesis</keyword>
<evidence type="ECO:0000256" key="8">
    <source>
        <dbReference type="PROSITE-ProRule" id="PRU00103"/>
    </source>
</evidence>
<comment type="subunit">
    <text evidence="9">Component of the ribosomal small subunit (SSU) processome.</text>
</comment>
<evidence type="ECO:0000256" key="9">
    <source>
        <dbReference type="RuleBase" id="RU367065"/>
    </source>
</evidence>
<dbReference type="Pfam" id="PF08146">
    <property type="entry name" value="BP28CT"/>
    <property type="match status" value="1"/>
</dbReference>
<dbReference type="InterPro" id="IPR022125">
    <property type="entry name" value="U3snoRNP10_N"/>
</dbReference>
<name>A0A7H9B8C3_ZYGMR</name>
<dbReference type="GO" id="GO:0034455">
    <property type="term" value="C:t-UTP complex"/>
    <property type="evidence" value="ECO:0007669"/>
    <property type="project" value="TreeGrafter"/>
</dbReference>
<dbReference type="PROSITE" id="PS50077">
    <property type="entry name" value="HEAT_REPEAT"/>
    <property type="match status" value="1"/>
</dbReference>
<keyword evidence="6 9" id="KW-0539">Nucleus</keyword>
<dbReference type="GO" id="GO:0045943">
    <property type="term" value="P:positive regulation of transcription by RNA polymerase I"/>
    <property type="evidence" value="ECO:0007669"/>
    <property type="project" value="TreeGrafter"/>
</dbReference>
<comment type="function">
    <text evidence="9">Involved in nucleolar processing of pre-18S ribosomal RNA.</text>
</comment>
<feature type="domain" description="BP28 C-terminal" evidence="10">
    <location>
        <begin position="1493"/>
        <end position="1640"/>
    </location>
</feature>
<dbReference type="SMART" id="SM01036">
    <property type="entry name" value="BP28CT"/>
    <property type="match status" value="1"/>
</dbReference>
<dbReference type="GO" id="GO:0030515">
    <property type="term" value="F:snoRNA binding"/>
    <property type="evidence" value="ECO:0007669"/>
    <property type="project" value="TreeGrafter"/>
</dbReference>
<organism evidence="11 12">
    <name type="scientific">Zygotorulaspora mrakii</name>
    <name type="common">Zygosaccharomyces mrakii</name>
    <dbReference type="NCBI Taxonomy" id="42260"/>
    <lineage>
        <taxon>Eukaryota</taxon>
        <taxon>Fungi</taxon>
        <taxon>Dikarya</taxon>
        <taxon>Ascomycota</taxon>
        <taxon>Saccharomycotina</taxon>
        <taxon>Saccharomycetes</taxon>
        <taxon>Saccharomycetales</taxon>
        <taxon>Saccharomycetaceae</taxon>
        <taxon>Zygotorulaspora</taxon>
    </lineage>
</organism>
<accession>A0A7H9B8C3</accession>
<evidence type="ECO:0000256" key="4">
    <source>
        <dbReference type="ARBA" id="ARBA00022517"/>
    </source>
</evidence>
<dbReference type="EMBL" id="CP058611">
    <property type="protein sequence ID" value="QLG74763.1"/>
    <property type="molecule type" value="Genomic_DNA"/>
</dbReference>
<dbReference type="GeneID" id="59238565"/>
<dbReference type="OrthoDB" id="31183at2759"/>
<evidence type="ECO:0000259" key="10">
    <source>
        <dbReference type="SMART" id="SM01036"/>
    </source>
</evidence>
<evidence type="ECO:0000256" key="7">
    <source>
        <dbReference type="ARBA" id="ARBA00023274"/>
    </source>
</evidence>
<dbReference type="PANTHER" id="PTHR13457">
    <property type="entry name" value="BAP28"/>
    <property type="match status" value="1"/>
</dbReference>
<dbReference type="PANTHER" id="PTHR13457:SF1">
    <property type="entry name" value="HEAT REPEAT-CONTAINING PROTEIN 1"/>
    <property type="match status" value="1"/>
</dbReference>
<dbReference type="InterPro" id="IPR021133">
    <property type="entry name" value="HEAT_type_2"/>
</dbReference>
<dbReference type="GO" id="GO:0032040">
    <property type="term" value="C:small-subunit processome"/>
    <property type="evidence" value="ECO:0007669"/>
    <property type="project" value="TreeGrafter"/>
</dbReference>